<feature type="chain" id="PRO_5023867228" description="Lipoprotein" evidence="1">
    <location>
        <begin position="20"/>
        <end position="208"/>
    </location>
</feature>
<dbReference type="RefSeq" id="WP_151114933.1">
    <property type="nucleotide sequence ID" value="NZ_CP042582.1"/>
</dbReference>
<reference evidence="2 3" key="1">
    <citation type="submission" date="2019-08" db="EMBL/GenBank/DDBJ databases">
        <title>Hyperibacter terrae gen. nov., sp. nov. and Hyperibacter viscosus sp. nov., two new members in the family Rhodospirillaceae isolated from the rhizosphere of Hypericum perforatum.</title>
        <authorList>
            <person name="Noviana Z."/>
        </authorList>
    </citation>
    <scope>NUCLEOTIDE SEQUENCE [LARGE SCALE GENOMIC DNA]</scope>
    <source>
        <strain evidence="2 3">R5959</strain>
    </source>
</reference>
<evidence type="ECO:0008006" key="4">
    <source>
        <dbReference type="Google" id="ProtNLM"/>
    </source>
</evidence>
<evidence type="ECO:0000256" key="1">
    <source>
        <dbReference type="SAM" id="SignalP"/>
    </source>
</evidence>
<dbReference type="EMBL" id="CP042582">
    <property type="protein sequence ID" value="QEX20708.1"/>
    <property type="molecule type" value="Genomic_DNA"/>
</dbReference>
<evidence type="ECO:0000313" key="3">
    <source>
        <dbReference type="Proteomes" id="UP000325797"/>
    </source>
</evidence>
<dbReference type="AlphaFoldDB" id="A0A5J6MSZ0"/>
<feature type="signal peptide" evidence="1">
    <location>
        <begin position="1"/>
        <end position="19"/>
    </location>
</feature>
<dbReference type="OrthoDB" id="7274825at2"/>
<protein>
    <recommendedName>
        <fullName evidence="4">Lipoprotein</fullName>
    </recommendedName>
</protein>
<dbReference type="Proteomes" id="UP000325797">
    <property type="component" value="Chromosome"/>
</dbReference>
<keyword evidence="3" id="KW-1185">Reference proteome</keyword>
<accession>A0A5J6MSZ0</accession>
<gene>
    <name evidence="2" type="ORF">FRZ61_06270</name>
</gene>
<dbReference type="PROSITE" id="PS51257">
    <property type="entry name" value="PROKAR_LIPOPROTEIN"/>
    <property type="match status" value="1"/>
</dbReference>
<evidence type="ECO:0000313" key="2">
    <source>
        <dbReference type="EMBL" id="QEX20708.1"/>
    </source>
</evidence>
<dbReference type="KEGG" id="hadh:FRZ61_06270"/>
<organism evidence="2 3">
    <name type="scientific">Hypericibacter adhaerens</name>
    <dbReference type="NCBI Taxonomy" id="2602016"/>
    <lineage>
        <taxon>Bacteria</taxon>
        <taxon>Pseudomonadati</taxon>
        <taxon>Pseudomonadota</taxon>
        <taxon>Alphaproteobacteria</taxon>
        <taxon>Rhodospirillales</taxon>
        <taxon>Dongiaceae</taxon>
        <taxon>Hypericibacter</taxon>
    </lineage>
</organism>
<sequence length="208" mass="22381">MHRLLACLAALLLSACAVGNQHDYTTAMPQLTAQGSSSVVVAVQDQRPYILDHDKKENFCGLYRGGFGNPFDITTLSKNPLSMDFRNTIVAALKSKGFSADPVETALASSDQEAKQALLAAAKDRALLLVIKEWKSDTYFNTSLLYDVTLTVLDRSGGILAESKIGAAKDNLGPAALPRDARIAVAKAYQTKLEALLNDPKVVEALQQ</sequence>
<proteinExistence type="predicted"/>
<name>A0A5J6MSZ0_9PROT</name>
<keyword evidence="1" id="KW-0732">Signal</keyword>